<feature type="transmembrane region" description="Helical" evidence="6">
    <location>
        <begin position="368"/>
        <end position="389"/>
    </location>
</feature>
<dbReference type="RefSeq" id="WP_052565321.1">
    <property type="nucleotide sequence ID" value="NZ_JQKF01000013.1"/>
</dbReference>
<evidence type="ECO:0000256" key="6">
    <source>
        <dbReference type="SAM" id="Phobius"/>
    </source>
</evidence>
<feature type="transmembrane region" description="Helical" evidence="6">
    <location>
        <begin position="6"/>
        <end position="28"/>
    </location>
</feature>
<dbReference type="OrthoDB" id="9811798at2"/>
<dbReference type="InterPro" id="IPR003945">
    <property type="entry name" value="NU5C-like"/>
</dbReference>
<feature type="transmembrane region" description="Helical" evidence="6">
    <location>
        <begin position="199"/>
        <end position="223"/>
    </location>
</feature>
<dbReference type="GO" id="GO:0008137">
    <property type="term" value="F:NADH dehydrogenase (ubiquinone) activity"/>
    <property type="evidence" value="ECO:0007669"/>
    <property type="project" value="InterPro"/>
</dbReference>
<keyword evidence="4 6" id="KW-0472">Membrane</keyword>
<evidence type="ECO:0000256" key="4">
    <source>
        <dbReference type="ARBA" id="ARBA00023136"/>
    </source>
</evidence>
<dbReference type="GeneID" id="78371845"/>
<dbReference type="GO" id="GO:0012505">
    <property type="term" value="C:endomembrane system"/>
    <property type="evidence" value="ECO:0007669"/>
    <property type="project" value="UniProtKB-SubCell"/>
</dbReference>
<feature type="transmembrane region" description="Helical" evidence="6">
    <location>
        <begin position="460"/>
        <end position="479"/>
    </location>
</feature>
<feature type="transmembrane region" description="Helical" evidence="6">
    <location>
        <begin position="167"/>
        <end position="187"/>
    </location>
</feature>
<comment type="caution">
    <text evidence="9">The sequence shown here is derived from an EMBL/GenBank/DDBJ whole genome shotgun (WGS) entry which is preliminary data.</text>
</comment>
<feature type="transmembrane region" description="Helical" evidence="6">
    <location>
        <begin position="313"/>
        <end position="332"/>
    </location>
</feature>
<dbReference type="InterPro" id="IPR001516">
    <property type="entry name" value="Proton_antipo_N"/>
</dbReference>
<dbReference type="EC" id="1.6.99.5" evidence="9"/>
<dbReference type="Pfam" id="PF00361">
    <property type="entry name" value="Proton_antipo_M"/>
    <property type="match status" value="1"/>
</dbReference>
<sequence>MDVFTQSLLAAAVLMPMVGSAIAVLGARVSNRRRRIATELGWMSALLAVGTAVAVALRGSFGIALGGAHGQPLLGLWADPLTATLLVLICGVGAVVQSYGLRYLQADPKAERFVAAANMVVTAMAVVSTSITLAGLVAAWVVAGIGFVAVVGARPDLPGVRTSARRTLGMFVLGDAALVGAAVIIWLRAGNVDVVSSYAVRLAAGAIGGFSGAVALLIVVAALSRSAQGPFGRWLPGTVSAPTPASALLHAGVVNGGGILLIRLGALAGDSIFAMVVAFTVAAGTAIVATALMTRKPDVKGALVFSTMGQMGFMIAECAVGAYLAALVHLVGHGMYKATLFFGSGSQVSRLGEESIAPARAGSTLVRLLAAGTMTVATVGVMTTIPGVLEHRGGAVLLVFTAATAAAAGWAWWAPRPGSLGVTVAWVASMLAAGALYGLVLGGLGDWIGPALPITGIGTLSPWWLLIMGVGGLAIAGLLRISSIRRRLVASLIAAGAPPAITSPQRSTHGFVDPWVGSRGDAVQTTAIWMEGVA</sequence>
<dbReference type="Proteomes" id="UP000032336">
    <property type="component" value="Unassembled WGS sequence"/>
</dbReference>
<protein>
    <submittedName>
        <fullName evidence="9">NADH-quinone oxidoreductase subunit 12</fullName>
        <ecNumber evidence="9">1.6.99.5</ecNumber>
    </submittedName>
</protein>
<reference evidence="9 10" key="1">
    <citation type="submission" date="2015-01" db="EMBL/GenBank/DDBJ databases">
        <title>Draft genome of the acidophilic iron oxidizer Ferrimicrobium acidiphilum strain T23.</title>
        <authorList>
            <person name="Poehlein A."/>
            <person name="Eisen S."/>
            <person name="Schloemann M."/>
            <person name="Johnson B.D."/>
            <person name="Daniel R."/>
            <person name="Muehling M."/>
        </authorList>
    </citation>
    <scope>NUCLEOTIDE SEQUENCE [LARGE SCALE GENOMIC DNA]</scope>
    <source>
        <strain evidence="9 10">T23</strain>
    </source>
</reference>
<comment type="subcellular location">
    <subcellularLocation>
        <location evidence="1">Endomembrane system</location>
        <topology evidence="1">Multi-pass membrane protein</topology>
    </subcellularLocation>
    <subcellularLocation>
        <location evidence="5">Membrane</location>
        <topology evidence="5">Multi-pass membrane protein</topology>
    </subcellularLocation>
</comment>
<dbReference type="PANTHER" id="PTHR42829">
    <property type="entry name" value="NADH-UBIQUINONE OXIDOREDUCTASE CHAIN 5"/>
    <property type="match status" value="1"/>
</dbReference>
<keyword evidence="2 5" id="KW-0812">Transmembrane</keyword>
<evidence type="ECO:0000259" key="7">
    <source>
        <dbReference type="Pfam" id="PF00361"/>
    </source>
</evidence>
<evidence type="ECO:0000259" key="8">
    <source>
        <dbReference type="Pfam" id="PF00662"/>
    </source>
</evidence>
<dbReference type="eggNOG" id="COG1009">
    <property type="taxonomic scope" value="Bacteria"/>
</dbReference>
<dbReference type="STRING" id="1121877.FEAC_05280"/>
<evidence type="ECO:0000313" key="10">
    <source>
        <dbReference type="Proteomes" id="UP000032336"/>
    </source>
</evidence>
<dbReference type="PRINTS" id="PR01434">
    <property type="entry name" value="NADHDHGNASE5"/>
</dbReference>
<organism evidence="9 10">
    <name type="scientific">Ferrimicrobium acidiphilum DSM 19497</name>
    <dbReference type="NCBI Taxonomy" id="1121877"/>
    <lineage>
        <taxon>Bacteria</taxon>
        <taxon>Bacillati</taxon>
        <taxon>Actinomycetota</taxon>
        <taxon>Acidimicrobiia</taxon>
        <taxon>Acidimicrobiales</taxon>
        <taxon>Acidimicrobiaceae</taxon>
        <taxon>Ferrimicrobium</taxon>
    </lineage>
</organism>
<dbReference type="GO" id="GO:0016020">
    <property type="term" value="C:membrane"/>
    <property type="evidence" value="ECO:0007669"/>
    <property type="project" value="UniProtKB-SubCell"/>
</dbReference>
<feature type="transmembrane region" description="Helical" evidence="6">
    <location>
        <begin position="395"/>
        <end position="413"/>
    </location>
</feature>
<dbReference type="PATRIC" id="fig|1121877.4.peg.565"/>
<dbReference type="GO" id="GO:0042773">
    <property type="term" value="P:ATP synthesis coupled electron transport"/>
    <property type="evidence" value="ECO:0007669"/>
    <property type="project" value="InterPro"/>
</dbReference>
<feature type="transmembrane region" description="Helical" evidence="6">
    <location>
        <begin position="420"/>
        <end position="440"/>
    </location>
</feature>
<proteinExistence type="predicted"/>
<dbReference type="PANTHER" id="PTHR42829:SF1">
    <property type="entry name" value="INORGANIC CARBON TRANSPORTER SUBUNIT DABB-RELATED"/>
    <property type="match status" value="1"/>
</dbReference>
<accession>A0A0D8FXU9</accession>
<evidence type="ECO:0000256" key="5">
    <source>
        <dbReference type="RuleBase" id="RU000320"/>
    </source>
</evidence>
<evidence type="ECO:0000256" key="3">
    <source>
        <dbReference type="ARBA" id="ARBA00022989"/>
    </source>
</evidence>
<evidence type="ECO:0000256" key="1">
    <source>
        <dbReference type="ARBA" id="ARBA00004127"/>
    </source>
</evidence>
<keyword evidence="9" id="KW-0560">Oxidoreductase</keyword>
<dbReference type="GO" id="GO:0003954">
    <property type="term" value="F:NADH dehydrogenase activity"/>
    <property type="evidence" value="ECO:0007669"/>
    <property type="project" value="TreeGrafter"/>
</dbReference>
<name>A0A0D8FXU9_9ACTN</name>
<evidence type="ECO:0000313" key="9">
    <source>
        <dbReference type="EMBL" id="KJE77779.1"/>
    </source>
</evidence>
<feature type="domain" description="NADH:quinone oxidoreductase/Mrp antiporter transmembrane" evidence="7">
    <location>
        <begin position="133"/>
        <end position="407"/>
    </location>
</feature>
<evidence type="ECO:0000256" key="2">
    <source>
        <dbReference type="ARBA" id="ARBA00022692"/>
    </source>
</evidence>
<dbReference type="EMBL" id="JXUW01000003">
    <property type="protein sequence ID" value="KJE77779.1"/>
    <property type="molecule type" value="Genomic_DNA"/>
</dbReference>
<keyword evidence="3 6" id="KW-1133">Transmembrane helix</keyword>
<feature type="domain" description="NADH-Ubiquinone oxidoreductase (complex I) chain 5 N-terminal" evidence="8">
    <location>
        <begin position="74"/>
        <end position="113"/>
    </location>
</feature>
<feature type="transmembrane region" description="Helical" evidence="6">
    <location>
        <begin position="272"/>
        <end position="293"/>
    </location>
</feature>
<dbReference type="Pfam" id="PF00662">
    <property type="entry name" value="Proton_antipo_N"/>
    <property type="match status" value="1"/>
</dbReference>
<gene>
    <name evidence="9" type="ORF">FEAC_05280</name>
</gene>
<feature type="transmembrane region" description="Helical" evidence="6">
    <location>
        <begin position="40"/>
        <end position="61"/>
    </location>
</feature>
<keyword evidence="10" id="KW-1185">Reference proteome</keyword>
<feature type="transmembrane region" description="Helical" evidence="6">
    <location>
        <begin position="81"/>
        <end position="101"/>
    </location>
</feature>
<dbReference type="AlphaFoldDB" id="A0A0D8FXU9"/>
<dbReference type="GO" id="GO:0015990">
    <property type="term" value="P:electron transport coupled proton transport"/>
    <property type="evidence" value="ECO:0007669"/>
    <property type="project" value="TreeGrafter"/>
</dbReference>
<dbReference type="InterPro" id="IPR001750">
    <property type="entry name" value="ND/Mrp_TM"/>
</dbReference>